<reference evidence="7 8" key="1">
    <citation type="journal article" date="2009" name="Science">
        <title>Green evolution and dynamic adaptations revealed by genomes of the marine picoeukaryotes Micromonas.</title>
        <authorList>
            <person name="Worden A.Z."/>
            <person name="Lee J.H."/>
            <person name="Mock T."/>
            <person name="Rouze P."/>
            <person name="Simmons M.P."/>
            <person name="Aerts A.L."/>
            <person name="Allen A.E."/>
            <person name="Cuvelier M.L."/>
            <person name="Derelle E."/>
            <person name="Everett M.V."/>
            <person name="Foulon E."/>
            <person name="Grimwood J."/>
            <person name="Gundlach H."/>
            <person name="Henrissat B."/>
            <person name="Napoli C."/>
            <person name="McDonald S.M."/>
            <person name="Parker M.S."/>
            <person name="Rombauts S."/>
            <person name="Salamov A."/>
            <person name="Von Dassow P."/>
            <person name="Badger J.H."/>
            <person name="Coutinho P.M."/>
            <person name="Demir E."/>
            <person name="Dubchak I."/>
            <person name="Gentemann C."/>
            <person name="Eikrem W."/>
            <person name="Gready J.E."/>
            <person name="John U."/>
            <person name="Lanier W."/>
            <person name="Lindquist E.A."/>
            <person name="Lucas S."/>
            <person name="Mayer K.F."/>
            <person name="Moreau H."/>
            <person name="Not F."/>
            <person name="Otillar R."/>
            <person name="Panaud O."/>
            <person name="Pangilinan J."/>
            <person name="Paulsen I."/>
            <person name="Piegu B."/>
            <person name="Poliakov A."/>
            <person name="Robbens S."/>
            <person name="Schmutz J."/>
            <person name="Toulza E."/>
            <person name="Wyss T."/>
            <person name="Zelensky A."/>
            <person name="Zhou K."/>
            <person name="Armbrust E.V."/>
            <person name="Bhattacharya D."/>
            <person name="Goodenough U.W."/>
            <person name="Van de Peer Y."/>
            <person name="Grigoriev I.V."/>
        </authorList>
    </citation>
    <scope>NUCLEOTIDE SEQUENCE [LARGE SCALE GENOMIC DNA]</scope>
    <source>
        <strain evidence="8">RCC299 / NOUM17</strain>
    </source>
</reference>
<dbReference type="GO" id="GO:0003684">
    <property type="term" value="F:damaged DNA binding"/>
    <property type="evidence" value="ECO:0007669"/>
    <property type="project" value="TreeGrafter"/>
</dbReference>
<feature type="region of interest" description="Disordered" evidence="5">
    <location>
        <begin position="183"/>
        <end position="247"/>
    </location>
</feature>
<dbReference type="GeneID" id="8243501"/>
<evidence type="ECO:0000256" key="1">
    <source>
        <dbReference type="ARBA" id="ARBA00004123"/>
    </source>
</evidence>
<dbReference type="EMBL" id="CP001326">
    <property type="protein sequence ID" value="ACO63472.1"/>
    <property type="molecule type" value="Genomic_DNA"/>
</dbReference>
<dbReference type="InParanoid" id="C1E6P9"/>
<evidence type="ECO:0000313" key="7">
    <source>
        <dbReference type="EMBL" id="ACO63472.1"/>
    </source>
</evidence>
<feature type="region of interest" description="Disordered" evidence="5">
    <location>
        <begin position="383"/>
        <end position="420"/>
    </location>
</feature>
<keyword evidence="2" id="KW-0227">DNA damage</keyword>
<dbReference type="eggNOG" id="KOG0965">
    <property type="taxonomic scope" value="Eukaryota"/>
</dbReference>
<protein>
    <recommendedName>
        <fullName evidence="6">DNA endonuclease activator Ctp1 C-terminal domain-containing protein</fullName>
    </recommendedName>
</protein>
<feature type="compositionally biased region" description="Gly residues" evidence="5">
    <location>
        <begin position="238"/>
        <end position="247"/>
    </location>
</feature>
<dbReference type="RefSeq" id="XP_002502214.1">
    <property type="nucleotide sequence ID" value="XM_002502168.1"/>
</dbReference>
<evidence type="ECO:0000256" key="5">
    <source>
        <dbReference type="SAM" id="MobiDB-lite"/>
    </source>
</evidence>
<evidence type="ECO:0000313" key="8">
    <source>
        <dbReference type="Proteomes" id="UP000002009"/>
    </source>
</evidence>
<accession>C1E6P9</accession>
<dbReference type="InterPro" id="IPR033316">
    <property type="entry name" value="RBBP8-like"/>
</dbReference>
<evidence type="ECO:0000256" key="3">
    <source>
        <dbReference type="ARBA" id="ARBA00023242"/>
    </source>
</evidence>
<dbReference type="InterPro" id="IPR013882">
    <property type="entry name" value="Ctp1_C"/>
</dbReference>
<feature type="compositionally biased region" description="Polar residues" evidence="5">
    <location>
        <begin position="409"/>
        <end position="420"/>
    </location>
</feature>
<dbReference type="OMA" id="GYWNLGF"/>
<feature type="domain" description="DNA endonuclease activator Ctp1 C-terminal" evidence="6">
    <location>
        <begin position="386"/>
        <end position="413"/>
    </location>
</feature>
<dbReference type="GO" id="GO:0005634">
    <property type="term" value="C:nucleus"/>
    <property type="evidence" value="ECO:0007669"/>
    <property type="project" value="UniProtKB-SubCell"/>
</dbReference>
<organism evidence="7 8">
    <name type="scientific">Micromonas commoda (strain RCC299 / NOUM17 / CCMP2709)</name>
    <name type="common">Picoplanktonic green alga</name>
    <dbReference type="NCBI Taxonomy" id="296587"/>
    <lineage>
        <taxon>Eukaryota</taxon>
        <taxon>Viridiplantae</taxon>
        <taxon>Chlorophyta</taxon>
        <taxon>Mamiellophyceae</taxon>
        <taxon>Mamiellales</taxon>
        <taxon>Mamiellaceae</taxon>
        <taxon>Micromonas</taxon>
    </lineage>
</organism>
<keyword evidence="8" id="KW-1185">Reference proteome</keyword>
<dbReference type="KEGG" id="mis:MICPUN_100625"/>
<dbReference type="STRING" id="296587.C1E6P9"/>
<keyword evidence="3" id="KW-0539">Nucleus</keyword>
<feature type="region of interest" description="Disordered" evidence="5">
    <location>
        <begin position="296"/>
        <end position="326"/>
    </location>
</feature>
<feature type="region of interest" description="Disordered" evidence="5">
    <location>
        <begin position="261"/>
        <end position="284"/>
    </location>
</feature>
<feature type="coiled-coil region" evidence="4">
    <location>
        <begin position="57"/>
        <end position="151"/>
    </location>
</feature>
<proteinExistence type="predicted"/>
<comment type="subcellular location">
    <subcellularLocation>
        <location evidence="1">Nucleus</location>
    </subcellularLocation>
</comment>
<keyword evidence="4" id="KW-0175">Coiled coil</keyword>
<dbReference type="OrthoDB" id="5801062at2759"/>
<dbReference type="PANTHER" id="PTHR15107:SF0">
    <property type="entry name" value="DNA ENDONUCLEASE ACTIVATOR CTP1 C-TERMINAL DOMAIN-CONTAINING PROTEIN"/>
    <property type="match status" value="1"/>
</dbReference>
<dbReference type="PANTHER" id="PTHR15107">
    <property type="entry name" value="RETINOBLASTOMA BINDING PROTEIN 8"/>
    <property type="match status" value="1"/>
</dbReference>
<feature type="domain" description="DNA endonuclease activator Ctp1 C-terminal" evidence="6">
    <location>
        <begin position="335"/>
        <end position="371"/>
    </location>
</feature>
<evidence type="ECO:0000259" key="6">
    <source>
        <dbReference type="Pfam" id="PF08573"/>
    </source>
</evidence>
<dbReference type="AlphaFoldDB" id="C1E6P9"/>
<dbReference type="GO" id="GO:0010792">
    <property type="term" value="P:DNA double-strand break processing involved in repair via single-strand annealing"/>
    <property type="evidence" value="ECO:0007669"/>
    <property type="project" value="TreeGrafter"/>
</dbReference>
<name>C1E6P9_MICCC</name>
<dbReference type="Pfam" id="PF08573">
    <property type="entry name" value="SAE2"/>
    <property type="match status" value="2"/>
</dbReference>
<evidence type="ECO:0000256" key="2">
    <source>
        <dbReference type="ARBA" id="ARBA00022763"/>
    </source>
</evidence>
<dbReference type="Proteomes" id="UP000002009">
    <property type="component" value="Chromosome 5"/>
</dbReference>
<gene>
    <name evidence="7" type="ORF">MICPUN_100625</name>
</gene>
<sequence length="420" mass="45675">MAPSELDPPGMSDDFYRASVVTLTTHIDDARNRIAASTTEHLNQLRRKVEVDVEWMKKETEARFVQLECEAKEARELIATLRAELTNAEKKEAMAVAEARKARAELDELRDSVQSGKEPLRAELEMWKESSRKYRKKLEHSEQALARLKARAGAAGFVEATPPHHHASAFRPHAKRVRMEETRNLAAEAPATSPPRQADPAAPESNADPSPPDVDPTLAQMPAPAVPDPGARWRRKGGGTAGGGTAGGRVAALAAEASLRRANSGDSQLWGATQVRGGDARGGDAYAAEDRRIFKLGVPPTDRRPGAVTIGGDENAAGGEGKFPARGEKEERVVKFVEVVRKRSEREKLPAFTCEECDKFYAAAGLTGASRPNDGACQHCPPGTTDDWSRHRARWAPPPAPKGYWNLGFGTQQSTERQST</sequence>
<evidence type="ECO:0000256" key="4">
    <source>
        <dbReference type="SAM" id="Coils"/>
    </source>
</evidence>